<dbReference type="GO" id="GO:0008270">
    <property type="term" value="F:zinc ion binding"/>
    <property type="evidence" value="ECO:0007669"/>
    <property type="project" value="UniProtKB-KW"/>
</dbReference>
<dbReference type="SMART" id="SM00343">
    <property type="entry name" value="ZnF_C2HC"/>
    <property type="match status" value="2"/>
</dbReference>
<keyword evidence="2" id="KW-0963">Cytoplasm</keyword>
<dbReference type="InterPro" id="IPR039846">
    <property type="entry name" value="ZCCHC4"/>
</dbReference>
<dbReference type="GO" id="GO:0005737">
    <property type="term" value="C:cytoplasm"/>
    <property type="evidence" value="ECO:0007669"/>
    <property type="project" value="UniProtKB-SubCell"/>
</dbReference>
<dbReference type="GO" id="GO:0003676">
    <property type="term" value="F:nucleic acid binding"/>
    <property type="evidence" value="ECO:0007669"/>
    <property type="project" value="InterPro"/>
</dbReference>
<keyword evidence="5" id="KW-0863">Zinc-finger</keyword>
<dbReference type="PANTHER" id="PTHR13493">
    <property type="entry name" value="ZINC FINGER CCHC DOMAIN-CONTAINING"/>
    <property type="match status" value="1"/>
</dbReference>
<accession>A0A484ATM8</accession>
<keyword evidence="9" id="KW-1185">Reference proteome</keyword>
<evidence type="ECO:0000259" key="7">
    <source>
        <dbReference type="PROSITE" id="PS50158"/>
    </source>
</evidence>
<dbReference type="EMBL" id="LSRL02000829">
    <property type="protein sequence ID" value="TDG39748.1"/>
    <property type="molecule type" value="Genomic_DNA"/>
</dbReference>
<dbReference type="GO" id="GO:0005730">
    <property type="term" value="C:nucleolus"/>
    <property type="evidence" value="ECO:0007669"/>
    <property type="project" value="TreeGrafter"/>
</dbReference>
<evidence type="ECO:0000313" key="8">
    <source>
        <dbReference type="EMBL" id="TDG39748.1"/>
    </source>
</evidence>
<dbReference type="PROSITE" id="PS50158">
    <property type="entry name" value="ZF_CCHC"/>
    <property type="match status" value="1"/>
</dbReference>
<dbReference type="InterPro" id="IPR001878">
    <property type="entry name" value="Znf_CCHC"/>
</dbReference>
<keyword evidence="5" id="KW-0479">Metal-binding</keyword>
<evidence type="ECO:0000256" key="5">
    <source>
        <dbReference type="PROSITE-ProRule" id="PRU00047"/>
    </source>
</evidence>
<evidence type="ECO:0000256" key="1">
    <source>
        <dbReference type="ARBA" id="ARBA00004496"/>
    </source>
</evidence>
<keyword evidence="4" id="KW-0808">Transferase</keyword>
<dbReference type="Pfam" id="PF10237">
    <property type="entry name" value="N6-adenineMlase"/>
    <property type="match status" value="1"/>
</dbReference>
<dbReference type="PROSITE" id="PS50216">
    <property type="entry name" value="DHHC"/>
    <property type="match status" value="1"/>
</dbReference>
<evidence type="ECO:0000256" key="3">
    <source>
        <dbReference type="ARBA" id="ARBA00022603"/>
    </source>
</evidence>
<feature type="domain" description="CCHC-type" evidence="7">
    <location>
        <begin position="371"/>
        <end position="384"/>
    </location>
</feature>
<dbReference type="PANTHER" id="PTHR13493:SF3">
    <property type="entry name" value="RRNA N6-ADENOSINE-METHYLTRANSFERASE ZCCHC4"/>
    <property type="match status" value="1"/>
</dbReference>
<dbReference type="OrthoDB" id="431817at2759"/>
<protein>
    <recommendedName>
        <fullName evidence="7">CCHC-type domain-containing protein</fullName>
    </recommendedName>
</protein>
<reference evidence="8 9" key="1">
    <citation type="journal article" date="2019" name="J. Hered.">
        <title>An Improved Genome Assembly for Drosophila navojoa, the Basal Species in the mojavensis Cluster.</title>
        <authorList>
            <person name="Vanderlinde T."/>
            <person name="Dupim E.G."/>
            <person name="Nazario-Yepiz N.O."/>
            <person name="Carvalho A.B."/>
        </authorList>
    </citation>
    <scope>NUCLEOTIDE SEQUENCE [LARGE SCALE GENOMIC DNA]</scope>
    <source>
        <strain evidence="8">Navoj_Jal97</strain>
        <tissue evidence="8">Whole organism</tissue>
    </source>
</reference>
<dbReference type="AlphaFoldDB" id="A0A484ATM8"/>
<comment type="subcellular location">
    <subcellularLocation>
        <location evidence="1">Cytoplasm</location>
    </subcellularLocation>
</comment>
<dbReference type="Proteomes" id="UP000295192">
    <property type="component" value="Unassembled WGS sequence"/>
</dbReference>
<gene>
    <name evidence="8" type="ORF">AWZ03_013829</name>
</gene>
<dbReference type="InterPro" id="IPR041370">
    <property type="entry name" value="Mlase_EEF1AKMT1/ZCCHC4"/>
</dbReference>
<dbReference type="OMA" id="TNHSRYT"/>
<sequence length="457" mass="54330">MDENINEKLLLEVEEDDTYQHPCCPHGPTVLFYRQSQQPSDGFYACSAYRNPKLCSFRMDYEKWKGSQQKQAQDIRAYPQQQNDADPDPTSHLKALSQDDVHAQYFFDQQALRFFADQCRLLKIDKVICMGAPRLHFHLRRICKIQSFLLDFDERFSKYLSPQEFCLYNMCNNHFFYHREPFERFLKCNKDERVLIITDPPFGCRTELIAHTLRSLMRLHNRLNHLPVTPLSIFWVYPYYMANYIRQDMPELQMCDYKINYTNHSRYTNVGNSKRSYGSPVRIFTNVPLELLRLPPGEGYKHCDRCQRDTAIENVHCDRCRNCCSQNGQTYRHCQLCDMCVKPNYVHCSNCRRCCQRVGHDCGLYQSMQHCWLCGQRGHIESNCQIWSQLSRQTKRRQSQRDCCLICGTRSHREKNCSRRCSYFKEFEFMGQTLIKAQDRKSMLTRNKAKIRKPPTV</sequence>
<feature type="region of interest" description="Disordered" evidence="6">
    <location>
        <begin position="72"/>
        <end position="92"/>
    </location>
</feature>
<evidence type="ECO:0000256" key="4">
    <source>
        <dbReference type="ARBA" id="ARBA00022679"/>
    </source>
</evidence>
<comment type="caution">
    <text evidence="8">The sequence shown here is derived from an EMBL/GenBank/DDBJ whole genome shotgun (WGS) entry which is preliminary data.</text>
</comment>
<keyword evidence="5" id="KW-0862">Zinc</keyword>
<keyword evidence="3" id="KW-0489">Methyltransferase</keyword>
<dbReference type="GO" id="GO:0008988">
    <property type="term" value="F:rRNA (adenine-N6-)-methyltransferase activity"/>
    <property type="evidence" value="ECO:0007669"/>
    <property type="project" value="InterPro"/>
</dbReference>
<evidence type="ECO:0000313" key="9">
    <source>
        <dbReference type="Proteomes" id="UP000295192"/>
    </source>
</evidence>
<evidence type="ECO:0000256" key="6">
    <source>
        <dbReference type="SAM" id="MobiDB-lite"/>
    </source>
</evidence>
<evidence type="ECO:0000256" key="2">
    <source>
        <dbReference type="ARBA" id="ARBA00022490"/>
    </source>
</evidence>
<name>A0A484ATM8_DRONA</name>
<organism evidence="8 9">
    <name type="scientific">Drosophila navojoa</name>
    <name type="common">Fruit fly</name>
    <dbReference type="NCBI Taxonomy" id="7232"/>
    <lineage>
        <taxon>Eukaryota</taxon>
        <taxon>Metazoa</taxon>
        <taxon>Ecdysozoa</taxon>
        <taxon>Arthropoda</taxon>
        <taxon>Hexapoda</taxon>
        <taxon>Insecta</taxon>
        <taxon>Pterygota</taxon>
        <taxon>Neoptera</taxon>
        <taxon>Endopterygota</taxon>
        <taxon>Diptera</taxon>
        <taxon>Brachycera</taxon>
        <taxon>Muscomorpha</taxon>
        <taxon>Ephydroidea</taxon>
        <taxon>Drosophilidae</taxon>
        <taxon>Drosophila</taxon>
    </lineage>
</organism>
<proteinExistence type="predicted"/>
<dbReference type="STRING" id="7232.A0A484ATM8"/>